<dbReference type="OrthoDB" id="9772736at2"/>
<reference evidence="7 8" key="1">
    <citation type="submission" date="2019-04" db="EMBL/GenBank/DDBJ databases">
        <title>Pedobacter sp. AR-3-17 sp. nov., isolated from Arctic soil.</title>
        <authorList>
            <person name="Dahal R.H."/>
            <person name="Kim D.-U."/>
        </authorList>
    </citation>
    <scope>NUCLEOTIDE SEQUENCE [LARGE SCALE GENOMIC DNA]</scope>
    <source>
        <strain evidence="7 8">AR-3-17</strain>
    </source>
</reference>
<dbReference type="InterPro" id="IPR013785">
    <property type="entry name" value="Aldolase_TIM"/>
</dbReference>
<dbReference type="SUPFAM" id="SSF51395">
    <property type="entry name" value="FMN-linked oxidoreductases"/>
    <property type="match status" value="1"/>
</dbReference>
<proteinExistence type="predicted"/>
<feature type="domain" description="NADH:flavin oxidoreductase/NADH oxidase N-terminal" evidence="6">
    <location>
        <begin position="3"/>
        <end position="343"/>
    </location>
</feature>
<gene>
    <name evidence="7" type="ORF">FA046_06550</name>
</gene>
<dbReference type="InterPro" id="IPR044152">
    <property type="entry name" value="YqjM-like"/>
</dbReference>
<dbReference type="Proteomes" id="UP000308181">
    <property type="component" value="Unassembled WGS sequence"/>
</dbReference>
<name>A0A4U1BZX1_9SPHI</name>
<dbReference type="GO" id="GO:0010181">
    <property type="term" value="F:FMN binding"/>
    <property type="evidence" value="ECO:0007669"/>
    <property type="project" value="InterPro"/>
</dbReference>
<dbReference type="GO" id="GO:0050661">
    <property type="term" value="F:NADP binding"/>
    <property type="evidence" value="ECO:0007669"/>
    <property type="project" value="InterPro"/>
</dbReference>
<dbReference type="PANTHER" id="PTHR43303">
    <property type="entry name" value="NADPH DEHYDROGENASE C23G7.10C-RELATED"/>
    <property type="match status" value="1"/>
</dbReference>
<dbReference type="CDD" id="cd02932">
    <property type="entry name" value="OYE_YqiM_FMN"/>
    <property type="match status" value="1"/>
</dbReference>
<dbReference type="Pfam" id="PF00724">
    <property type="entry name" value="Oxidored_FMN"/>
    <property type="match status" value="1"/>
</dbReference>
<evidence type="ECO:0000313" key="8">
    <source>
        <dbReference type="Proteomes" id="UP000308181"/>
    </source>
</evidence>
<evidence type="ECO:0000256" key="3">
    <source>
        <dbReference type="ARBA" id="ARBA00022643"/>
    </source>
</evidence>
<keyword evidence="2" id="KW-0285">Flavoprotein</keyword>
<dbReference type="PANTHER" id="PTHR43303:SF4">
    <property type="entry name" value="NADPH DEHYDROGENASE C23G7.10C-RELATED"/>
    <property type="match status" value="1"/>
</dbReference>
<keyword evidence="4" id="KW-0521">NADP</keyword>
<dbReference type="Gene3D" id="3.20.20.70">
    <property type="entry name" value="Aldolase class I"/>
    <property type="match status" value="1"/>
</dbReference>
<dbReference type="InterPro" id="IPR001155">
    <property type="entry name" value="OxRdtase_FMN_N"/>
</dbReference>
<comment type="caution">
    <text evidence="7">The sequence shown here is derived from an EMBL/GenBank/DDBJ whole genome shotgun (WGS) entry which is preliminary data.</text>
</comment>
<keyword evidence="3" id="KW-0288">FMN</keyword>
<keyword evidence="5" id="KW-0560">Oxidoreductase</keyword>
<dbReference type="GO" id="GO:0003959">
    <property type="term" value="F:NADPH dehydrogenase activity"/>
    <property type="evidence" value="ECO:0007669"/>
    <property type="project" value="InterPro"/>
</dbReference>
<organism evidence="7 8">
    <name type="scientific">Pedobacter cryophilus</name>
    <dbReference type="NCBI Taxonomy" id="2571271"/>
    <lineage>
        <taxon>Bacteria</taxon>
        <taxon>Pseudomonadati</taxon>
        <taxon>Bacteroidota</taxon>
        <taxon>Sphingobacteriia</taxon>
        <taxon>Sphingobacteriales</taxon>
        <taxon>Sphingobacteriaceae</taxon>
        <taxon>Pedobacter</taxon>
    </lineage>
</organism>
<comment type="cofactor">
    <cofactor evidence="1">
        <name>FMN</name>
        <dbReference type="ChEBI" id="CHEBI:58210"/>
    </cofactor>
</comment>
<accession>A0A4U1BZX1</accession>
<protein>
    <submittedName>
        <fullName evidence="7">NADH:flavin oxidoreductase/NADH oxidase</fullName>
    </submittedName>
</protein>
<sequence>MSKLFESIQIKSVNFKNRLVVSPMCQYSSLDGFSSDWHLVNLGSRAVGGAALVFSEAASVSPEGRITPFDLGIWKDEHIEGLKRITDFISSQGAVAGIQLAHAGRKASHSEPWNVSQLISPNEENGWERVAPSALSFHENTLLPKALDKAGIIKVIEDFRIAAQRSLTAGFKVIEIHAAHGYLLHQFLSPLANQRTDEYGGSFENRIRLLIEVTLAIQTVWPSNLPLFVRISASDWANGGWNIEESVLLSKILKEKGVDLIDCSSGGLVVHQSIEVKPLYQVPFAQKIKIEADILTGAVGLITTAQEAESILQQGKADMIFMAREFIRDPYFALRAAHQLEANVKWPIQYERGKFR</sequence>
<keyword evidence="8" id="KW-1185">Reference proteome</keyword>
<evidence type="ECO:0000256" key="5">
    <source>
        <dbReference type="ARBA" id="ARBA00023002"/>
    </source>
</evidence>
<evidence type="ECO:0000256" key="1">
    <source>
        <dbReference type="ARBA" id="ARBA00001917"/>
    </source>
</evidence>
<dbReference type="RefSeq" id="WP_136825586.1">
    <property type="nucleotide sequence ID" value="NZ_SWBP01000002.1"/>
</dbReference>
<evidence type="ECO:0000259" key="6">
    <source>
        <dbReference type="Pfam" id="PF00724"/>
    </source>
</evidence>
<evidence type="ECO:0000313" key="7">
    <source>
        <dbReference type="EMBL" id="TKB98772.1"/>
    </source>
</evidence>
<dbReference type="EMBL" id="SWBP01000002">
    <property type="protein sequence ID" value="TKB98772.1"/>
    <property type="molecule type" value="Genomic_DNA"/>
</dbReference>
<dbReference type="AlphaFoldDB" id="A0A4U1BZX1"/>
<evidence type="ECO:0000256" key="2">
    <source>
        <dbReference type="ARBA" id="ARBA00022630"/>
    </source>
</evidence>
<evidence type="ECO:0000256" key="4">
    <source>
        <dbReference type="ARBA" id="ARBA00022857"/>
    </source>
</evidence>